<sequence>MTDYTNRLQNLTTEKLIDVVKNYRQYGYDEELRNSAISLLEHRGISREELKLTGNFQNKTYDFAHNLYTSFRRNSKIAFVLYIVILLNNILIPVLSHNSEILSDLMLIANFAIVIGYFVFLIKSFFNQNQFYKSINQDYGTEGALMYFLLGMPFYFIMFFYFRNQMKEKMKEIK</sequence>
<reference evidence="2" key="2">
    <citation type="submission" date="2020-09" db="EMBL/GenBank/DDBJ databases">
        <authorList>
            <person name="Wu Z."/>
        </authorList>
    </citation>
    <scope>NUCLEOTIDE SEQUENCE</scope>
    <source>
        <strain evidence="2">SC17</strain>
    </source>
</reference>
<reference evidence="2" key="1">
    <citation type="journal article" date="2013" name="Int. J. Syst. Evol. Microbiol.">
        <title>Aestuariibaculum suncheonense gen. nov., sp. nov., a marine bacterium of the family Flavobacteriaceae isolated from a tidal flat and emended descriptions of the genera Gaetbulibacter and Tamlana.</title>
        <authorList>
            <person name="Jeong S.H."/>
            <person name="Park M.S."/>
            <person name="Jin H.M."/>
            <person name="Lee K."/>
            <person name="Park W."/>
            <person name="Jeon C.O."/>
        </authorList>
    </citation>
    <scope>NUCLEOTIDE SEQUENCE</scope>
    <source>
        <strain evidence="2">SC17</strain>
    </source>
</reference>
<name>A0A8J6Q534_9FLAO</name>
<dbReference type="EMBL" id="JACVXC010000002">
    <property type="protein sequence ID" value="MBD0835238.1"/>
    <property type="molecule type" value="Genomic_DNA"/>
</dbReference>
<keyword evidence="1" id="KW-1133">Transmembrane helix</keyword>
<evidence type="ECO:0000313" key="3">
    <source>
        <dbReference type="Proteomes" id="UP000602057"/>
    </source>
</evidence>
<dbReference type="RefSeq" id="WP_188215719.1">
    <property type="nucleotide sequence ID" value="NZ_BAABGH010000010.1"/>
</dbReference>
<keyword evidence="3" id="KW-1185">Reference proteome</keyword>
<evidence type="ECO:0000313" key="2">
    <source>
        <dbReference type="EMBL" id="MBD0835238.1"/>
    </source>
</evidence>
<keyword evidence="1" id="KW-0472">Membrane</keyword>
<proteinExistence type="predicted"/>
<comment type="caution">
    <text evidence="2">The sequence shown here is derived from an EMBL/GenBank/DDBJ whole genome shotgun (WGS) entry which is preliminary data.</text>
</comment>
<feature type="transmembrane region" description="Helical" evidence="1">
    <location>
        <begin position="107"/>
        <end position="125"/>
    </location>
</feature>
<protein>
    <submittedName>
        <fullName evidence="2">Uncharacterized protein</fullName>
    </submittedName>
</protein>
<dbReference type="Proteomes" id="UP000602057">
    <property type="component" value="Unassembled WGS sequence"/>
</dbReference>
<accession>A0A8J6Q534</accession>
<evidence type="ECO:0000256" key="1">
    <source>
        <dbReference type="SAM" id="Phobius"/>
    </source>
</evidence>
<feature type="transmembrane region" description="Helical" evidence="1">
    <location>
        <begin position="145"/>
        <end position="162"/>
    </location>
</feature>
<dbReference type="AlphaFoldDB" id="A0A8J6Q534"/>
<keyword evidence="1" id="KW-0812">Transmembrane</keyword>
<organism evidence="2 3">
    <name type="scientific">Aestuariibaculum suncheonense</name>
    <dbReference type="NCBI Taxonomy" id="1028745"/>
    <lineage>
        <taxon>Bacteria</taxon>
        <taxon>Pseudomonadati</taxon>
        <taxon>Bacteroidota</taxon>
        <taxon>Flavobacteriia</taxon>
        <taxon>Flavobacteriales</taxon>
        <taxon>Flavobacteriaceae</taxon>
    </lineage>
</organism>
<gene>
    <name evidence="2" type="ORF">ICJ84_07325</name>
</gene>
<feature type="transmembrane region" description="Helical" evidence="1">
    <location>
        <begin position="77"/>
        <end position="95"/>
    </location>
</feature>